<dbReference type="SUPFAM" id="SSF46589">
    <property type="entry name" value="tRNA-binding arm"/>
    <property type="match status" value="1"/>
</dbReference>
<dbReference type="GO" id="GO:0005524">
    <property type="term" value="F:ATP binding"/>
    <property type="evidence" value="ECO:0007669"/>
    <property type="project" value="UniProtKB-UniRule"/>
</dbReference>
<dbReference type="InterPro" id="IPR004188">
    <property type="entry name" value="Phe-tRNA_ligase_II_N"/>
</dbReference>
<dbReference type="STRING" id="1617426.TR69_WS6001000531"/>
<dbReference type="GO" id="GO:0006432">
    <property type="term" value="P:phenylalanyl-tRNA aminoacylation"/>
    <property type="evidence" value="ECO:0007669"/>
    <property type="project" value="UniProtKB-UniRule"/>
</dbReference>
<dbReference type="CDD" id="cd00496">
    <property type="entry name" value="PheRS_alpha_core"/>
    <property type="match status" value="1"/>
</dbReference>
<evidence type="ECO:0000256" key="11">
    <source>
        <dbReference type="ARBA" id="ARBA00023146"/>
    </source>
</evidence>
<dbReference type="PANTHER" id="PTHR11538">
    <property type="entry name" value="PHENYLALANYL-TRNA SYNTHETASE"/>
    <property type="match status" value="1"/>
</dbReference>
<dbReference type="PATRIC" id="fig|1617426.3.peg.527"/>
<proteinExistence type="inferred from homology"/>
<comment type="cofactor">
    <cofactor evidence="13">
        <name>Mg(2+)</name>
        <dbReference type="ChEBI" id="CHEBI:18420"/>
    </cofactor>
    <text evidence="13">Binds 2 magnesium ions per tetramer.</text>
</comment>
<protein>
    <recommendedName>
        <fullName evidence="13">Phenylalanine--tRNA ligase alpha subunit</fullName>
        <ecNumber evidence="13">6.1.1.20</ecNumber>
    </recommendedName>
    <alternativeName>
        <fullName evidence="13">Phenylalanyl-tRNA synthetase alpha subunit</fullName>
        <shortName evidence="13">PheRS</shortName>
    </alternativeName>
</protein>
<comment type="caution">
    <text evidence="15">The sequence shown here is derived from an EMBL/GenBank/DDBJ whole genome shotgun (WGS) entry which is preliminary data.</text>
</comment>
<evidence type="ECO:0000256" key="9">
    <source>
        <dbReference type="ARBA" id="ARBA00022842"/>
    </source>
</evidence>
<feature type="binding site" evidence="13">
    <location>
        <position position="264"/>
    </location>
    <ligand>
        <name>Mg(2+)</name>
        <dbReference type="ChEBI" id="CHEBI:18420"/>
        <note>shared with beta subunit</note>
    </ligand>
</feature>
<keyword evidence="10 13" id="KW-0648">Protein biosynthesis</keyword>
<keyword evidence="7 13" id="KW-0547">Nucleotide-binding</keyword>
<comment type="subcellular location">
    <subcellularLocation>
        <location evidence="1 13">Cytoplasm</location>
    </subcellularLocation>
</comment>
<dbReference type="EC" id="6.1.1.20" evidence="13"/>
<dbReference type="Pfam" id="PF02912">
    <property type="entry name" value="Phe_tRNA-synt_N"/>
    <property type="match status" value="1"/>
</dbReference>
<dbReference type="PROSITE" id="PS50862">
    <property type="entry name" value="AA_TRNA_LIGASE_II"/>
    <property type="match status" value="1"/>
</dbReference>
<dbReference type="SUPFAM" id="SSF55681">
    <property type="entry name" value="Class II aaRS and biotin synthetases"/>
    <property type="match status" value="1"/>
</dbReference>
<keyword evidence="6 13" id="KW-0479">Metal-binding</keyword>
<evidence type="ECO:0000256" key="4">
    <source>
        <dbReference type="ARBA" id="ARBA00022490"/>
    </source>
</evidence>
<evidence type="ECO:0000256" key="10">
    <source>
        <dbReference type="ARBA" id="ARBA00022917"/>
    </source>
</evidence>
<evidence type="ECO:0000256" key="2">
    <source>
        <dbReference type="ARBA" id="ARBA00010207"/>
    </source>
</evidence>
<dbReference type="GO" id="GO:0005737">
    <property type="term" value="C:cytoplasm"/>
    <property type="evidence" value="ECO:0007669"/>
    <property type="project" value="UniProtKB-SubCell"/>
</dbReference>
<dbReference type="InterPro" id="IPR006195">
    <property type="entry name" value="aa-tRNA-synth_II"/>
</dbReference>
<evidence type="ECO:0000256" key="1">
    <source>
        <dbReference type="ARBA" id="ARBA00004496"/>
    </source>
</evidence>
<dbReference type="Pfam" id="PF01409">
    <property type="entry name" value="tRNA-synt_2d"/>
    <property type="match status" value="1"/>
</dbReference>
<keyword evidence="9 13" id="KW-0460">Magnesium</keyword>
<evidence type="ECO:0000259" key="14">
    <source>
        <dbReference type="PROSITE" id="PS50862"/>
    </source>
</evidence>
<dbReference type="AlphaFoldDB" id="A0A136LY25"/>
<dbReference type="EMBL" id="JYNZ01000003">
    <property type="protein sequence ID" value="KXK26526.1"/>
    <property type="molecule type" value="Genomic_DNA"/>
</dbReference>
<feature type="domain" description="Aminoacyl-transfer RNA synthetases class-II family profile" evidence="14">
    <location>
        <begin position="119"/>
        <end position="327"/>
    </location>
</feature>
<comment type="subunit">
    <text evidence="3 13">Tetramer of two alpha and two beta subunits.</text>
</comment>
<evidence type="ECO:0000256" key="6">
    <source>
        <dbReference type="ARBA" id="ARBA00022723"/>
    </source>
</evidence>
<evidence type="ECO:0000256" key="3">
    <source>
        <dbReference type="ARBA" id="ARBA00011209"/>
    </source>
</evidence>
<dbReference type="GO" id="GO:0000287">
    <property type="term" value="F:magnesium ion binding"/>
    <property type="evidence" value="ECO:0007669"/>
    <property type="project" value="UniProtKB-UniRule"/>
</dbReference>
<evidence type="ECO:0000256" key="7">
    <source>
        <dbReference type="ARBA" id="ARBA00022741"/>
    </source>
</evidence>
<comment type="catalytic activity">
    <reaction evidence="12 13">
        <text>tRNA(Phe) + L-phenylalanine + ATP = L-phenylalanyl-tRNA(Phe) + AMP + diphosphate + H(+)</text>
        <dbReference type="Rhea" id="RHEA:19413"/>
        <dbReference type="Rhea" id="RHEA-COMP:9668"/>
        <dbReference type="Rhea" id="RHEA-COMP:9699"/>
        <dbReference type="ChEBI" id="CHEBI:15378"/>
        <dbReference type="ChEBI" id="CHEBI:30616"/>
        <dbReference type="ChEBI" id="CHEBI:33019"/>
        <dbReference type="ChEBI" id="CHEBI:58095"/>
        <dbReference type="ChEBI" id="CHEBI:78442"/>
        <dbReference type="ChEBI" id="CHEBI:78531"/>
        <dbReference type="ChEBI" id="CHEBI:456215"/>
        <dbReference type="EC" id="6.1.1.20"/>
    </reaction>
</comment>
<sequence>MATAKPDTQKLLTELDDLLLKAKANIASTDSEEELDQERVRYTGRKSELTTILRGIKDLSDDGKKEVGARANEVKEKVLELVEKQSMVLRKKSVERASKEEELDVTLPGNKIPQGRRHIISQMQERTEEIFQRMGFDVVYPYEIDTDFNNFQAVNIPEGHPARDSWDTFWTEDGQIAITHTSAMQNRVLRSHEPPIRVVVPGRTFRHEATDARHEHTFFQVEGVYVDKGVTFADMLGTLQTFFSEFFGQKIGIKFSPDFFPFVEPGGMISIDVSGLGDSFMEISKGTGWLEILGCGMIHPRVLEMGGIDPNVYSGFAWGFGLERVVMPKFAIEDIRLIYKGDLDFVRQF</sequence>
<evidence type="ECO:0000313" key="15">
    <source>
        <dbReference type="EMBL" id="KXK26526.1"/>
    </source>
</evidence>
<organism evidence="15 16">
    <name type="scientific">candidate division WS6 bacterium OLB20</name>
    <dbReference type="NCBI Taxonomy" id="1617426"/>
    <lineage>
        <taxon>Bacteria</taxon>
        <taxon>Candidatus Dojkabacteria</taxon>
    </lineage>
</organism>
<keyword evidence="8 13" id="KW-0067">ATP-binding</keyword>
<keyword evidence="11 13" id="KW-0030">Aminoacyl-tRNA synthetase</keyword>
<comment type="similarity">
    <text evidence="2 13">Belongs to the class-II aminoacyl-tRNA synthetase family. Phe-tRNA synthetase alpha subunit type 1 subfamily.</text>
</comment>
<dbReference type="Proteomes" id="UP000070457">
    <property type="component" value="Unassembled WGS sequence"/>
</dbReference>
<reference evidence="15 16" key="1">
    <citation type="submission" date="2015-02" db="EMBL/GenBank/DDBJ databases">
        <title>Improved understanding of the partial-nitritation anammox process through 23 genomes representing the majority of the microbial community.</title>
        <authorList>
            <person name="Speth D.R."/>
            <person name="In T Zandt M."/>
            <person name="Guerrero Cruz S."/>
            <person name="Jetten M.S."/>
            <person name="Dutilh B.E."/>
        </authorList>
    </citation>
    <scope>NUCLEOTIDE SEQUENCE [LARGE SCALE GENOMIC DNA]</scope>
    <source>
        <strain evidence="15">OLB20</strain>
    </source>
</reference>
<dbReference type="InterPro" id="IPR010978">
    <property type="entry name" value="tRNA-bd_arm"/>
</dbReference>
<evidence type="ECO:0000256" key="5">
    <source>
        <dbReference type="ARBA" id="ARBA00022598"/>
    </source>
</evidence>
<dbReference type="GO" id="GO:0004826">
    <property type="term" value="F:phenylalanine-tRNA ligase activity"/>
    <property type="evidence" value="ECO:0007669"/>
    <property type="project" value="UniProtKB-UniRule"/>
</dbReference>
<keyword evidence="4 13" id="KW-0963">Cytoplasm</keyword>
<evidence type="ECO:0000313" key="16">
    <source>
        <dbReference type="Proteomes" id="UP000070457"/>
    </source>
</evidence>
<evidence type="ECO:0000256" key="8">
    <source>
        <dbReference type="ARBA" id="ARBA00022840"/>
    </source>
</evidence>
<dbReference type="PANTHER" id="PTHR11538:SF41">
    <property type="entry name" value="PHENYLALANINE--TRNA LIGASE, MITOCHONDRIAL"/>
    <property type="match status" value="1"/>
</dbReference>
<evidence type="ECO:0000256" key="13">
    <source>
        <dbReference type="HAMAP-Rule" id="MF_00281"/>
    </source>
</evidence>
<name>A0A136LY25_9BACT</name>
<evidence type="ECO:0000256" key="12">
    <source>
        <dbReference type="ARBA" id="ARBA00049255"/>
    </source>
</evidence>
<dbReference type="InterPro" id="IPR002319">
    <property type="entry name" value="Phenylalanyl-tRNA_Synthase"/>
</dbReference>
<dbReference type="InterPro" id="IPR022911">
    <property type="entry name" value="Phe_tRNA_ligase_alpha1_bac"/>
</dbReference>
<dbReference type="Gene3D" id="3.30.930.10">
    <property type="entry name" value="Bira Bifunctional Protein, Domain 2"/>
    <property type="match status" value="1"/>
</dbReference>
<dbReference type="InterPro" id="IPR045864">
    <property type="entry name" value="aa-tRNA-synth_II/BPL/LPL"/>
</dbReference>
<keyword evidence="5 13" id="KW-0436">Ligase</keyword>
<dbReference type="HAMAP" id="MF_00281">
    <property type="entry name" value="Phe_tRNA_synth_alpha1"/>
    <property type="match status" value="1"/>
</dbReference>
<dbReference type="GO" id="GO:0000049">
    <property type="term" value="F:tRNA binding"/>
    <property type="evidence" value="ECO:0007669"/>
    <property type="project" value="InterPro"/>
</dbReference>
<gene>
    <name evidence="13 15" type="primary">pheS</name>
    <name evidence="15" type="ORF">TR69_WS6001000531</name>
</gene>
<accession>A0A136LY25</accession>